<accession>A0A7D3XKD0</accession>
<evidence type="ECO:0000256" key="3">
    <source>
        <dbReference type="ARBA" id="ARBA00022448"/>
    </source>
</evidence>
<protein>
    <submittedName>
        <fullName evidence="7">Iron-siderophore ABC transporter substrate-binding protein</fullName>
    </submittedName>
</protein>
<feature type="domain" description="Fe/B12 periplasmic-binding" evidence="6">
    <location>
        <begin position="52"/>
        <end position="309"/>
    </location>
</feature>
<dbReference type="SUPFAM" id="SSF53807">
    <property type="entry name" value="Helical backbone' metal receptor"/>
    <property type="match status" value="1"/>
</dbReference>
<dbReference type="Pfam" id="PF01497">
    <property type="entry name" value="Peripla_BP_2"/>
    <property type="match status" value="1"/>
</dbReference>
<dbReference type="InterPro" id="IPR051313">
    <property type="entry name" value="Bact_iron-sidero_bind"/>
</dbReference>
<dbReference type="RefSeq" id="WP_173224204.1">
    <property type="nucleotide sequence ID" value="NZ_CP048104.1"/>
</dbReference>
<keyword evidence="8" id="KW-1185">Reference proteome</keyword>
<dbReference type="PROSITE" id="PS51257">
    <property type="entry name" value="PROKAR_LIPOPROTEIN"/>
    <property type="match status" value="1"/>
</dbReference>
<feature type="coiled-coil region" evidence="5">
    <location>
        <begin position="153"/>
        <end position="187"/>
    </location>
</feature>
<dbReference type="GO" id="GO:0030288">
    <property type="term" value="C:outer membrane-bounded periplasmic space"/>
    <property type="evidence" value="ECO:0007669"/>
    <property type="project" value="TreeGrafter"/>
</dbReference>
<name>A0A7D3XKD0_9BACL</name>
<gene>
    <name evidence="7" type="ORF">GXN76_14250</name>
</gene>
<keyword evidence="5" id="KW-0175">Coiled coil</keyword>
<evidence type="ECO:0000259" key="6">
    <source>
        <dbReference type="PROSITE" id="PS50983"/>
    </source>
</evidence>
<dbReference type="PROSITE" id="PS50983">
    <property type="entry name" value="FE_B12_PBP"/>
    <property type="match status" value="1"/>
</dbReference>
<dbReference type="Gene3D" id="3.40.50.1980">
    <property type="entry name" value="Nitrogenase molybdenum iron protein domain"/>
    <property type="match status" value="2"/>
</dbReference>
<evidence type="ECO:0000313" key="8">
    <source>
        <dbReference type="Proteomes" id="UP000503088"/>
    </source>
</evidence>
<dbReference type="PANTHER" id="PTHR30532">
    <property type="entry name" value="IRON III DICITRATE-BINDING PERIPLASMIC PROTEIN"/>
    <property type="match status" value="1"/>
</dbReference>
<comment type="subcellular location">
    <subcellularLocation>
        <location evidence="1">Cell envelope</location>
    </subcellularLocation>
</comment>
<evidence type="ECO:0000256" key="2">
    <source>
        <dbReference type="ARBA" id="ARBA00008814"/>
    </source>
</evidence>
<dbReference type="CDD" id="cd01146">
    <property type="entry name" value="FhuD"/>
    <property type="match status" value="1"/>
</dbReference>
<dbReference type="KEGG" id="kpul:GXN76_14250"/>
<dbReference type="PANTHER" id="PTHR30532:SF21">
    <property type="entry name" value="SIDEROPHORE-BINDING LIPOPROTEIN YFIY-RELATED"/>
    <property type="match status" value="1"/>
</dbReference>
<evidence type="ECO:0000256" key="1">
    <source>
        <dbReference type="ARBA" id="ARBA00004196"/>
    </source>
</evidence>
<keyword evidence="3" id="KW-0813">Transport</keyword>
<dbReference type="EMBL" id="CP048104">
    <property type="protein sequence ID" value="QKG85499.1"/>
    <property type="molecule type" value="Genomic_DNA"/>
</dbReference>
<evidence type="ECO:0000256" key="4">
    <source>
        <dbReference type="ARBA" id="ARBA00022729"/>
    </source>
</evidence>
<dbReference type="InterPro" id="IPR002491">
    <property type="entry name" value="ABC_transptr_periplasmic_BD"/>
</dbReference>
<proteinExistence type="inferred from homology"/>
<dbReference type="AlphaFoldDB" id="A0A7D3XKD0"/>
<evidence type="ECO:0000313" key="7">
    <source>
        <dbReference type="EMBL" id="QKG85499.1"/>
    </source>
</evidence>
<sequence length="309" mass="35348">MKIWRLFPWLWIVGLFLLVACNPAGEEAKETDLTRSVKHAMGTTDVVDHPKRVVVLDNGALDNLLALKVKPIGAATVFEKAPFFSYLKDQPKGIKSIGTIDQPNLEAIASLKPDLILGTKEAHVGIYDQLSEIAPTVFTKDYGIDWKENFRLHAKAVNKEKEADTQLDEFEKRAAQLKKELKEKPEKTEISLLRPRTDHIRIYLRQSFSGKFVEDLGFSRPKPQQKDEFELQATEENMEILDGDVILWFTRDQDNLLEEKMMKSPLWKDLKAVKQDRVHHVSDETWLSGMGIQAANAMLDDLFTVFEEK</sequence>
<comment type="similarity">
    <text evidence="2">Belongs to the bacterial solute-binding protein 8 family.</text>
</comment>
<keyword evidence="4" id="KW-0732">Signal</keyword>
<reference evidence="7 8" key="1">
    <citation type="submission" date="2020-01" db="EMBL/GenBank/DDBJ databases">
        <authorList>
            <person name="Gulvik C.A."/>
            <person name="Batra D.G."/>
        </authorList>
    </citation>
    <scope>NUCLEOTIDE SEQUENCE [LARGE SCALE GENOMIC DNA]</scope>
    <source>
        <strain evidence="7 8">W9323</strain>
    </source>
</reference>
<dbReference type="GO" id="GO:1901678">
    <property type="term" value="P:iron coordination entity transport"/>
    <property type="evidence" value="ECO:0007669"/>
    <property type="project" value="UniProtKB-ARBA"/>
</dbReference>
<evidence type="ECO:0000256" key="5">
    <source>
        <dbReference type="SAM" id="Coils"/>
    </source>
</evidence>
<dbReference type="Proteomes" id="UP000503088">
    <property type="component" value="Chromosome"/>
</dbReference>
<organism evidence="7 8">
    <name type="scientific">Kroppenstedtia pulmonis</name>
    <dbReference type="NCBI Taxonomy" id="1380685"/>
    <lineage>
        <taxon>Bacteria</taxon>
        <taxon>Bacillati</taxon>
        <taxon>Bacillota</taxon>
        <taxon>Bacilli</taxon>
        <taxon>Bacillales</taxon>
        <taxon>Thermoactinomycetaceae</taxon>
        <taxon>Kroppenstedtia</taxon>
    </lineage>
</organism>